<dbReference type="KEGG" id="hoh:Hoch_4521"/>
<dbReference type="PANTHER" id="PTHR11058:SF22">
    <property type="entry name" value="NADH-QUINONE OXIDOREDUCTASE SUBUNIT A"/>
    <property type="match status" value="1"/>
</dbReference>
<proteinExistence type="inferred from homology"/>
<dbReference type="Proteomes" id="UP000001880">
    <property type="component" value="Chromosome"/>
</dbReference>
<keyword evidence="9 11" id="KW-0520">NAD</keyword>
<dbReference type="GO" id="GO:0030964">
    <property type="term" value="C:NADH dehydrogenase complex"/>
    <property type="evidence" value="ECO:0007669"/>
    <property type="project" value="TreeGrafter"/>
</dbReference>
<keyword evidence="6 11" id="KW-0874">Quinone</keyword>
<evidence type="ECO:0000256" key="7">
    <source>
        <dbReference type="ARBA" id="ARBA00022967"/>
    </source>
</evidence>
<dbReference type="STRING" id="502025.Hoch_4521"/>
<evidence type="ECO:0000256" key="4">
    <source>
        <dbReference type="ARBA" id="ARBA00022475"/>
    </source>
</evidence>
<sequence length="129" mass="14273">MQSLAIYQPTPAGLAIMLALALCGLFVFLAATFGPKYLTAVKLAPFECGSEPIGSPRGRYSVKFYQVAILFLVFDIETAFMYPWAVMYESLSKTGTGMSLFGFVEMQLFVMVLVVALAYVWEKKAIGWD</sequence>
<keyword evidence="10 11" id="KW-0472">Membrane</keyword>
<dbReference type="PANTHER" id="PTHR11058">
    <property type="entry name" value="NADH-UBIQUINONE OXIDOREDUCTASE CHAIN 3"/>
    <property type="match status" value="1"/>
</dbReference>
<keyword evidence="8 11" id="KW-1133">Transmembrane helix</keyword>
<keyword evidence="7 11" id="KW-1278">Translocase</keyword>
<protein>
    <recommendedName>
        <fullName evidence="11">NADH-quinone oxidoreductase subunit A</fullName>
        <ecNumber evidence="11">7.1.1.-</ecNumber>
    </recommendedName>
    <alternativeName>
        <fullName evidence="11">NADH dehydrogenase I subunit A</fullName>
    </alternativeName>
    <alternativeName>
        <fullName evidence="11">NDH-1 subunit A</fullName>
    </alternativeName>
    <alternativeName>
        <fullName evidence="11">NUO1</fullName>
    </alternativeName>
</protein>
<evidence type="ECO:0000256" key="12">
    <source>
        <dbReference type="RuleBase" id="RU003639"/>
    </source>
</evidence>
<dbReference type="GO" id="GO:0048038">
    <property type="term" value="F:quinone binding"/>
    <property type="evidence" value="ECO:0007669"/>
    <property type="project" value="UniProtKB-KW"/>
</dbReference>
<evidence type="ECO:0000313" key="14">
    <source>
        <dbReference type="Proteomes" id="UP000001880"/>
    </source>
</evidence>
<keyword evidence="3 11" id="KW-0813">Transport</keyword>
<dbReference type="InterPro" id="IPR000440">
    <property type="entry name" value="NADH_UbQ/plastoQ_OxRdtase_su3"/>
</dbReference>
<dbReference type="eggNOG" id="COG0838">
    <property type="taxonomic scope" value="Bacteria"/>
</dbReference>
<keyword evidence="11 13" id="KW-0830">Ubiquinone</keyword>
<dbReference type="Gene3D" id="1.20.58.1610">
    <property type="entry name" value="NADH:ubiquinone/plastoquinone oxidoreductase, chain 3"/>
    <property type="match status" value="1"/>
</dbReference>
<evidence type="ECO:0000256" key="8">
    <source>
        <dbReference type="ARBA" id="ARBA00022989"/>
    </source>
</evidence>
<evidence type="ECO:0000256" key="3">
    <source>
        <dbReference type="ARBA" id="ARBA00022448"/>
    </source>
</evidence>
<dbReference type="AlphaFoldDB" id="D0LPX7"/>
<keyword evidence="14" id="KW-1185">Reference proteome</keyword>
<dbReference type="InterPro" id="IPR023043">
    <property type="entry name" value="NAD(P)H_OxRDtase_bac/plastid"/>
</dbReference>
<evidence type="ECO:0000256" key="11">
    <source>
        <dbReference type="HAMAP-Rule" id="MF_01394"/>
    </source>
</evidence>
<dbReference type="GO" id="GO:0008137">
    <property type="term" value="F:NADH dehydrogenase (ubiquinone) activity"/>
    <property type="evidence" value="ECO:0007669"/>
    <property type="project" value="InterPro"/>
</dbReference>
<dbReference type="EC" id="7.1.1.-" evidence="11"/>
<feature type="transmembrane region" description="Helical" evidence="11">
    <location>
        <begin position="64"/>
        <end position="85"/>
    </location>
</feature>
<reference evidence="13 14" key="1">
    <citation type="journal article" date="2010" name="Stand. Genomic Sci.">
        <title>Complete genome sequence of Haliangium ochraceum type strain (SMP-2).</title>
        <authorList>
            <consortium name="US DOE Joint Genome Institute (JGI-PGF)"/>
            <person name="Ivanova N."/>
            <person name="Daum C."/>
            <person name="Lang E."/>
            <person name="Abt B."/>
            <person name="Kopitz M."/>
            <person name="Saunders E."/>
            <person name="Lapidus A."/>
            <person name="Lucas S."/>
            <person name="Glavina Del Rio T."/>
            <person name="Nolan M."/>
            <person name="Tice H."/>
            <person name="Copeland A."/>
            <person name="Cheng J.F."/>
            <person name="Chen F."/>
            <person name="Bruce D."/>
            <person name="Goodwin L."/>
            <person name="Pitluck S."/>
            <person name="Mavromatis K."/>
            <person name="Pati A."/>
            <person name="Mikhailova N."/>
            <person name="Chen A."/>
            <person name="Palaniappan K."/>
            <person name="Land M."/>
            <person name="Hauser L."/>
            <person name="Chang Y.J."/>
            <person name="Jeffries C.D."/>
            <person name="Detter J.C."/>
            <person name="Brettin T."/>
            <person name="Rohde M."/>
            <person name="Goker M."/>
            <person name="Bristow J."/>
            <person name="Markowitz V."/>
            <person name="Eisen J.A."/>
            <person name="Hugenholtz P."/>
            <person name="Kyrpides N.C."/>
            <person name="Klenk H.P."/>
        </authorList>
    </citation>
    <scope>NUCLEOTIDE SEQUENCE [LARGE SCALE GENOMIC DNA]</scope>
    <source>
        <strain evidence="14">DSM 14365 / CIP 107738 / JCM 11303 / AJ 13395 / SMP-2</strain>
    </source>
</reference>
<evidence type="ECO:0000256" key="2">
    <source>
        <dbReference type="ARBA" id="ARBA00008472"/>
    </source>
</evidence>
<feature type="transmembrane region" description="Helical" evidence="11">
    <location>
        <begin position="12"/>
        <end position="33"/>
    </location>
</feature>
<comment type="function">
    <text evidence="11">NDH-1 shuttles electrons from NADH, via FMN and iron-sulfur (Fe-S) centers, to quinones in the respiratory chain. The immediate electron acceptor for the enzyme in this species is believed to be ubiquinone. Couples the redox reaction to proton translocation (for every two electrons transferred, four hydrogen ions are translocated across the cytoplasmic membrane), and thus conserves the redox energy in a proton gradient.</text>
</comment>
<dbReference type="InterPro" id="IPR038430">
    <property type="entry name" value="NDAH_ubi_oxred_su3_sf"/>
</dbReference>
<keyword evidence="5 11" id="KW-0812">Transmembrane</keyword>
<dbReference type="Pfam" id="PF00507">
    <property type="entry name" value="Oxidored_q4"/>
    <property type="match status" value="1"/>
</dbReference>
<keyword evidence="11" id="KW-0997">Cell inner membrane</keyword>
<comment type="subcellular location">
    <subcellularLocation>
        <location evidence="11">Cell inner membrane</location>
        <topology evidence="11">Multi-pass membrane protein</topology>
    </subcellularLocation>
    <subcellularLocation>
        <location evidence="12">Cell membrane</location>
        <topology evidence="12">Multi-pass membrane protein</topology>
    </subcellularLocation>
    <subcellularLocation>
        <location evidence="1">Membrane</location>
        <topology evidence="1">Multi-pass membrane protein</topology>
    </subcellularLocation>
</comment>
<accession>D0LPX7</accession>
<dbReference type="GO" id="GO:0050136">
    <property type="term" value="F:NADH dehydrogenase (quinone) (non-electrogenic) activity"/>
    <property type="evidence" value="ECO:0007669"/>
    <property type="project" value="UniProtKB-UniRule"/>
</dbReference>
<dbReference type="HAMAP" id="MF_01394">
    <property type="entry name" value="NDH1_NuoA"/>
    <property type="match status" value="1"/>
</dbReference>
<name>D0LPX7_HALO1</name>
<evidence type="ECO:0000256" key="5">
    <source>
        <dbReference type="ARBA" id="ARBA00022692"/>
    </source>
</evidence>
<evidence type="ECO:0000256" key="10">
    <source>
        <dbReference type="ARBA" id="ARBA00023136"/>
    </source>
</evidence>
<evidence type="ECO:0000313" key="13">
    <source>
        <dbReference type="EMBL" id="ACY17014.1"/>
    </source>
</evidence>
<evidence type="ECO:0000256" key="9">
    <source>
        <dbReference type="ARBA" id="ARBA00023027"/>
    </source>
</evidence>
<dbReference type="HOGENOM" id="CLU_119549_0_1_7"/>
<gene>
    <name evidence="11" type="primary">nuoA</name>
    <name evidence="13" type="ordered locus">Hoch_4521</name>
</gene>
<dbReference type="GO" id="GO:0005886">
    <property type="term" value="C:plasma membrane"/>
    <property type="evidence" value="ECO:0007669"/>
    <property type="project" value="UniProtKB-SubCell"/>
</dbReference>
<keyword evidence="4 11" id="KW-1003">Cell membrane</keyword>
<comment type="catalytic activity">
    <reaction evidence="11 12">
        <text>a quinone + NADH + 5 H(+)(in) = a quinol + NAD(+) + 4 H(+)(out)</text>
        <dbReference type="Rhea" id="RHEA:57888"/>
        <dbReference type="ChEBI" id="CHEBI:15378"/>
        <dbReference type="ChEBI" id="CHEBI:24646"/>
        <dbReference type="ChEBI" id="CHEBI:57540"/>
        <dbReference type="ChEBI" id="CHEBI:57945"/>
        <dbReference type="ChEBI" id="CHEBI:132124"/>
    </reaction>
</comment>
<evidence type="ECO:0000256" key="1">
    <source>
        <dbReference type="ARBA" id="ARBA00004141"/>
    </source>
</evidence>
<dbReference type="EMBL" id="CP001804">
    <property type="protein sequence ID" value="ACY17014.1"/>
    <property type="molecule type" value="Genomic_DNA"/>
</dbReference>
<feature type="transmembrane region" description="Helical" evidence="11">
    <location>
        <begin position="97"/>
        <end position="121"/>
    </location>
</feature>
<organism evidence="13 14">
    <name type="scientific">Haliangium ochraceum (strain DSM 14365 / JCM 11303 / SMP-2)</name>
    <dbReference type="NCBI Taxonomy" id="502025"/>
    <lineage>
        <taxon>Bacteria</taxon>
        <taxon>Pseudomonadati</taxon>
        <taxon>Myxococcota</taxon>
        <taxon>Polyangia</taxon>
        <taxon>Haliangiales</taxon>
        <taxon>Kofleriaceae</taxon>
        <taxon>Haliangium</taxon>
    </lineage>
</organism>
<comment type="subunit">
    <text evidence="11">NDH-1 is composed of 14 different subunits. Subunits NuoA, H, J, K, L, M, N constitute the membrane sector of the complex.</text>
</comment>
<comment type="similarity">
    <text evidence="2 11 12">Belongs to the complex I subunit 3 family.</text>
</comment>
<evidence type="ECO:0000256" key="6">
    <source>
        <dbReference type="ARBA" id="ARBA00022719"/>
    </source>
</evidence>